<evidence type="ECO:0000313" key="4">
    <source>
        <dbReference type="EMBL" id="KRM35789.1"/>
    </source>
</evidence>
<proteinExistence type="predicted"/>
<dbReference type="SMART" id="SM01103">
    <property type="entry name" value="CRS1_YhbY"/>
    <property type="match status" value="1"/>
</dbReference>
<keyword evidence="5" id="KW-1185">Reference proteome</keyword>
<keyword evidence="1 2" id="KW-0694">RNA-binding</keyword>
<dbReference type="PATRIC" id="fig|1423734.3.peg.825"/>
<evidence type="ECO:0000256" key="1">
    <source>
        <dbReference type="ARBA" id="ARBA00022884"/>
    </source>
</evidence>
<dbReference type="PANTHER" id="PTHR40065">
    <property type="entry name" value="RNA-BINDING PROTEIN YHBY"/>
    <property type="match status" value="1"/>
</dbReference>
<evidence type="ECO:0000313" key="5">
    <source>
        <dbReference type="Proteomes" id="UP000051236"/>
    </source>
</evidence>
<dbReference type="SUPFAM" id="SSF75471">
    <property type="entry name" value="YhbY-like"/>
    <property type="match status" value="1"/>
</dbReference>
<dbReference type="Pfam" id="PF01985">
    <property type="entry name" value="CRS1_YhbY"/>
    <property type="match status" value="1"/>
</dbReference>
<accession>X0PE95</accession>
<dbReference type="GO" id="GO:0003723">
    <property type="term" value="F:RNA binding"/>
    <property type="evidence" value="ECO:0007669"/>
    <property type="project" value="UniProtKB-UniRule"/>
</dbReference>
<dbReference type="InterPro" id="IPR035920">
    <property type="entry name" value="YhbY-like_sf"/>
</dbReference>
<dbReference type="Proteomes" id="UP000051236">
    <property type="component" value="Unassembled WGS sequence"/>
</dbReference>
<name>X0PE95_9LACO</name>
<protein>
    <recommendedName>
        <fullName evidence="3">CRM domain-containing protein</fullName>
    </recommendedName>
</protein>
<dbReference type="Gene3D" id="3.30.110.60">
    <property type="entry name" value="YhbY-like"/>
    <property type="match status" value="1"/>
</dbReference>
<feature type="domain" description="CRM" evidence="3">
    <location>
        <begin position="1"/>
        <end position="97"/>
    </location>
</feature>
<dbReference type="InterPro" id="IPR051925">
    <property type="entry name" value="RNA-binding_domain"/>
</dbReference>
<dbReference type="RefSeq" id="WP_035452376.1">
    <property type="nucleotide sequence ID" value="NZ_AZGA01000011.1"/>
</dbReference>
<dbReference type="EMBL" id="AZGA01000011">
    <property type="protein sequence ID" value="KRM35789.1"/>
    <property type="molecule type" value="Genomic_DNA"/>
</dbReference>
<organism evidence="4 5">
    <name type="scientific">Agrilactobacillus composti DSM 18527 = JCM 14202</name>
    <dbReference type="NCBI Taxonomy" id="1423734"/>
    <lineage>
        <taxon>Bacteria</taxon>
        <taxon>Bacillati</taxon>
        <taxon>Bacillota</taxon>
        <taxon>Bacilli</taxon>
        <taxon>Lactobacillales</taxon>
        <taxon>Lactobacillaceae</taxon>
        <taxon>Agrilactobacillus</taxon>
    </lineage>
</organism>
<dbReference type="InterPro" id="IPR001890">
    <property type="entry name" value="RNA-binding_CRM"/>
</dbReference>
<dbReference type="PROSITE" id="PS51295">
    <property type="entry name" value="CRM"/>
    <property type="match status" value="1"/>
</dbReference>
<comment type="caution">
    <text evidence="4">The sequence shown here is derived from an EMBL/GenBank/DDBJ whole genome shotgun (WGS) entry which is preliminary data.</text>
</comment>
<evidence type="ECO:0000256" key="2">
    <source>
        <dbReference type="PROSITE-ProRule" id="PRU00626"/>
    </source>
</evidence>
<dbReference type="AlphaFoldDB" id="X0PE95"/>
<dbReference type="eggNOG" id="COG1534">
    <property type="taxonomic scope" value="Bacteria"/>
</dbReference>
<sequence>MLTGKQKRFLRAQANVLRPLMQIGKNELTDNFLKQLLPALEKRELIKISILQNTDLTPKQVAQWLVDQNLDLEVPQTIGHSLLVYRPASKEKYQVISKKVQAI</sequence>
<gene>
    <name evidence="4" type="ORF">FC83_GL000816</name>
</gene>
<dbReference type="PANTHER" id="PTHR40065:SF3">
    <property type="entry name" value="RNA-BINDING PROTEIN YHBY"/>
    <property type="match status" value="1"/>
</dbReference>
<dbReference type="OrthoDB" id="9797519at2"/>
<dbReference type="STRING" id="1423734.FC83_GL000816"/>
<evidence type="ECO:0000259" key="3">
    <source>
        <dbReference type="PROSITE" id="PS51295"/>
    </source>
</evidence>
<reference evidence="4 5" key="1">
    <citation type="journal article" date="2015" name="Genome Announc.">
        <title>Expanding the biotechnology potential of lactobacilli through comparative genomics of 213 strains and associated genera.</title>
        <authorList>
            <person name="Sun Z."/>
            <person name="Harris H.M."/>
            <person name="McCann A."/>
            <person name="Guo C."/>
            <person name="Argimon S."/>
            <person name="Zhang W."/>
            <person name="Yang X."/>
            <person name="Jeffery I.B."/>
            <person name="Cooney J.C."/>
            <person name="Kagawa T.F."/>
            <person name="Liu W."/>
            <person name="Song Y."/>
            <person name="Salvetti E."/>
            <person name="Wrobel A."/>
            <person name="Rasinkangas P."/>
            <person name="Parkhill J."/>
            <person name="Rea M.C."/>
            <person name="O'Sullivan O."/>
            <person name="Ritari J."/>
            <person name="Douillard F.P."/>
            <person name="Paul Ross R."/>
            <person name="Yang R."/>
            <person name="Briner A.E."/>
            <person name="Felis G.E."/>
            <person name="de Vos W.M."/>
            <person name="Barrangou R."/>
            <person name="Klaenhammer T.R."/>
            <person name="Caufield P.W."/>
            <person name="Cui Y."/>
            <person name="Zhang H."/>
            <person name="O'Toole P.W."/>
        </authorList>
    </citation>
    <scope>NUCLEOTIDE SEQUENCE [LARGE SCALE GENOMIC DNA]</scope>
    <source>
        <strain evidence="4 5">DSM 18527</strain>
    </source>
</reference>